<dbReference type="PROSITE" id="PS50106">
    <property type="entry name" value="PDZ"/>
    <property type="match status" value="1"/>
</dbReference>
<proteinExistence type="predicted"/>
<organism evidence="2 3">
    <name type="scientific">Candidatus Nitrohelix vancouverensis</name>
    <dbReference type="NCBI Taxonomy" id="2705534"/>
    <lineage>
        <taxon>Bacteria</taxon>
        <taxon>Pseudomonadati</taxon>
        <taxon>Nitrospinota/Tectimicrobiota group</taxon>
        <taxon>Nitrospinota</taxon>
        <taxon>Nitrospinia</taxon>
        <taxon>Nitrospinales</taxon>
        <taxon>Nitrospinaceae</taxon>
        <taxon>Candidatus Nitrohelix</taxon>
    </lineage>
</organism>
<dbReference type="AlphaFoldDB" id="A0A7T0G359"/>
<name>A0A7T0G359_9BACT</name>
<dbReference type="SUPFAM" id="SSF50156">
    <property type="entry name" value="PDZ domain-like"/>
    <property type="match status" value="1"/>
</dbReference>
<dbReference type="InterPro" id="IPR001478">
    <property type="entry name" value="PDZ"/>
</dbReference>
<dbReference type="Gene3D" id="3.40.50.11550">
    <property type="match status" value="1"/>
</dbReference>
<dbReference type="Proteomes" id="UP000594464">
    <property type="component" value="Chromosome"/>
</dbReference>
<dbReference type="EMBL" id="CP048620">
    <property type="protein sequence ID" value="QPJ64906.1"/>
    <property type="molecule type" value="Genomic_DNA"/>
</dbReference>
<reference evidence="3" key="1">
    <citation type="submission" date="2020-02" db="EMBL/GenBank/DDBJ databases">
        <title>Genomic and physiological characterization of two novel Nitrospinaceae genera.</title>
        <authorList>
            <person name="Mueller A.J."/>
            <person name="Jung M.-Y."/>
            <person name="Strachan C.R."/>
            <person name="Herbold C.W."/>
            <person name="Kirkegaard R.H."/>
            <person name="Daims H."/>
        </authorList>
    </citation>
    <scope>NUCLEOTIDE SEQUENCE [LARGE SCALE GENOMIC DNA]</scope>
</reference>
<protein>
    <submittedName>
        <fullName evidence="2">PDZ domain-containing protein</fullName>
    </submittedName>
</protein>
<dbReference type="SMART" id="SM00228">
    <property type="entry name" value="PDZ"/>
    <property type="match status" value="1"/>
</dbReference>
<sequence length="403" mass="46033">MNNSPVSDSIRIVLISLFIIWTLVFAREAQPEEFAVPNQGSPYIDLHEPPVGSIHHLPTGIRVSQNQLIDALSGSRVIYIGETHDNTEAHRVQLEIIKALAQRGPISVGVEMFRRSSKERLDSWNRGELSEQEFRRQFHEDWGGGYPLYQPIFEYLRERSIPLIGLKSSKDTESRYREGSIGEFPEIDLHDPYHRAYSMSTFGGHSEKVEKPYRMLLLWEEAMAQTVAEFLKNDETGQRKLIVLAGGFHVQYGFGIPKRAFRRVPHAYSIVLPEVIEVPEELKDREMTIEHVSIPLYAADYVWKVDYKILEDNKIRLGVLLKEEDDGLHIKSVMEHSNAHRAGLQEGDILQSIDDQSLPSVPTLATYLQTRSYGDWINLKVLRNGQEVKLQTQLQNPGETPGP</sequence>
<dbReference type="Gene3D" id="2.30.42.10">
    <property type="match status" value="1"/>
</dbReference>
<dbReference type="InterPro" id="IPR036034">
    <property type="entry name" value="PDZ_sf"/>
</dbReference>
<accession>A0A7T0G359</accession>
<evidence type="ECO:0000313" key="2">
    <source>
        <dbReference type="EMBL" id="QPJ64906.1"/>
    </source>
</evidence>
<dbReference type="KEGG" id="nva:G3M78_05710"/>
<dbReference type="CDD" id="cd14727">
    <property type="entry name" value="ChanN-like"/>
    <property type="match status" value="1"/>
</dbReference>
<evidence type="ECO:0000313" key="3">
    <source>
        <dbReference type="Proteomes" id="UP000594464"/>
    </source>
</evidence>
<dbReference type="Pfam" id="PF04187">
    <property type="entry name" value="Cofac_haem_bdg"/>
    <property type="match status" value="1"/>
</dbReference>
<feature type="domain" description="PDZ" evidence="1">
    <location>
        <begin position="304"/>
        <end position="385"/>
    </location>
</feature>
<dbReference type="InterPro" id="IPR007314">
    <property type="entry name" value="Cofac_haem-bd_dom"/>
</dbReference>
<evidence type="ECO:0000259" key="1">
    <source>
        <dbReference type="PROSITE" id="PS50106"/>
    </source>
</evidence>
<gene>
    <name evidence="2" type="ORF">G3M78_05710</name>
</gene>
<dbReference type="Pfam" id="PF13180">
    <property type="entry name" value="PDZ_2"/>
    <property type="match status" value="1"/>
</dbReference>
<dbReference type="SUPFAM" id="SSF159501">
    <property type="entry name" value="EreA/ChaN-like"/>
    <property type="match status" value="1"/>
</dbReference>